<keyword evidence="1" id="KW-1133">Transmembrane helix</keyword>
<evidence type="ECO:0000313" key="3">
    <source>
        <dbReference type="Proteomes" id="UP000027142"/>
    </source>
</evidence>
<name>A0A060LYW6_9BACI</name>
<proteinExistence type="predicted"/>
<evidence type="ECO:0000256" key="1">
    <source>
        <dbReference type="SAM" id="Phobius"/>
    </source>
</evidence>
<dbReference type="EMBL" id="CP003923">
    <property type="protein sequence ID" value="AIC93478.1"/>
    <property type="molecule type" value="Genomic_DNA"/>
</dbReference>
<keyword evidence="3" id="KW-1185">Reference proteome</keyword>
<organism evidence="2 3">
    <name type="scientific">Shouchella lehensis G1</name>
    <dbReference type="NCBI Taxonomy" id="1246626"/>
    <lineage>
        <taxon>Bacteria</taxon>
        <taxon>Bacillati</taxon>
        <taxon>Bacillota</taxon>
        <taxon>Bacilli</taxon>
        <taxon>Bacillales</taxon>
        <taxon>Bacillaceae</taxon>
        <taxon>Shouchella</taxon>
    </lineage>
</organism>
<evidence type="ECO:0008006" key="4">
    <source>
        <dbReference type="Google" id="ProtNLM"/>
    </source>
</evidence>
<dbReference type="HOGENOM" id="CLU_214198_0_0_9"/>
<dbReference type="AlphaFoldDB" id="A0A060LYW6"/>
<protein>
    <recommendedName>
        <fullName evidence="4">Prolipoprotein signal peptidase</fullName>
    </recommendedName>
</protein>
<reference evidence="2 3" key="1">
    <citation type="journal article" date="2014" name="Gene">
        <title>A comparative genomic analysis of the alkalitolerant soil bacterium Bacillus lehensis G1.</title>
        <authorList>
            <person name="Noor Y.M."/>
            <person name="Samsulrizal N.H."/>
            <person name="Jema'on N.A."/>
            <person name="Low K.O."/>
            <person name="Ramli A.N."/>
            <person name="Alias N.I."/>
            <person name="Damis S.I."/>
            <person name="Fuzi S.F."/>
            <person name="Isa M.N."/>
            <person name="Murad A.M."/>
            <person name="Raih M.F."/>
            <person name="Bakar F.D."/>
            <person name="Najimudin N."/>
            <person name="Mahadi N.M."/>
            <person name="Illias R.M."/>
        </authorList>
    </citation>
    <scope>NUCLEOTIDE SEQUENCE [LARGE SCALE GENOMIC DNA]</scope>
    <source>
        <strain evidence="2 3">G1</strain>
    </source>
</reference>
<sequence length="52" mass="6014">MTDMFLDFMLGPMRGIGDFYFEHQMVFNTVVVGIALFALIRKRKGKQAKEQS</sequence>
<keyword evidence="1" id="KW-0812">Transmembrane</keyword>
<dbReference type="Proteomes" id="UP000027142">
    <property type="component" value="Chromosome"/>
</dbReference>
<dbReference type="eggNOG" id="ENOG50308SH">
    <property type="taxonomic scope" value="Bacteria"/>
</dbReference>
<dbReference type="PATRIC" id="fig|1246626.3.peg.875"/>
<dbReference type="STRING" id="1246626.BleG1_0870"/>
<accession>A0A060LYW6</accession>
<feature type="transmembrane region" description="Helical" evidence="1">
    <location>
        <begin position="20"/>
        <end position="40"/>
    </location>
</feature>
<dbReference type="KEGG" id="ble:BleG1_0870"/>
<evidence type="ECO:0000313" key="2">
    <source>
        <dbReference type="EMBL" id="AIC93478.1"/>
    </source>
</evidence>
<gene>
    <name evidence="2" type="ORF">BleG1_0870</name>
</gene>
<keyword evidence="1" id="KW-0472">Membrane</keyword>
<dbReference type="RefSeq" id="WP_166740270.1">
    <property type="nucleotide sequence ID" value="NZ_CP003923.1"/>
</dbReference>